<evidence type="ECO:0000313" key="2">
    <source>
        <dbReference type="Proteomes" id="UP000388452"/>
    </source>
</evidence>
<gene>
    <name evidence="1" type="ORF">LM010_16825</name>
</gene>
<evidence type="ECO:0000313" key="1">
    <source>
        <dbReference type="EMBL" id="QFQ93087.1"/>
    </source>
</evidence>
<protein>
    <submittedName>
        <fullName evidence="1">Uncharacterized protein</fullName>
    </submittedName>
</protein>
<geneLocation type="plasmid" evidence="1 2">
    <name>unnamed1</name>
</geneLocation>
<proteinExistence type="predicted"/>
<dbReference type="RefSeq" id="WP_152164923.1">
    <property type="nucleotide sequence ID" value="NZ_CP045069.1"/>
</dbReference>
<dbReference type="EMBL" id="CP045069">
    <property type="protein sequence ID" value="QFQ93087.1"/>
    <property type="molecule type" value="Genomic_DNA"/>
</dbReference>
<organism evidence="1 2">
    <name type="scientific">Lacticaseibacillus manihotivorans</name>
    <dbReference type="NCBI Taxonomy" id="88233"/>
    <lineage>
        <taxon>Bacteria</taxon>
        <taxon>Bacillati</taxon>
        <taxon>Bacillota</taxon>
        <taxon>Bacilli</taxon>
        <taxon>Lactobacillales</taxon>
        <taxon>Lactobacillaceae</taxon>
        <taxon>Lacticaseibacillus</taxon>
    </lineage>
</organism>
<accession>A0A5P8JUW0</accession>
<keyword evidence="1" id="KW-0614">Plasmid</keyword>
<dbReference type="AlphaFoldDB" id="A0A5P8JUW0"/>
<dbReference type="Proteomes" id="UP000388452">
    <property type="component" value="Plasmid unnamed1"/>
</dbReference>
<sequence>MAGSKKWDIEHKNLTKIYHARSQAKSFVKNMASARDLEELQTLLDEKKAVYKTQRDQLWRQFDAYAKYSDSDNTTWHSEPDKPLSMYVATSENVTIGDFIGRAAVHDQLWVYRPQLSKFDDRRFDPNRRFGEAPRSEANEKFSRWAYDFNRGKKGASNTTIFLESDRQVVIDKLHELYGFVETATVRFAADSFSRKVANANNDGFDFYYPIDEQPLIIWQGTGRGYFPAQNTTVYRGDLAVLTPNNPWDKNDTPLLQSVIPLDHLKKISDTIAADFEVVTEETSEAPLRIYQISTVYERKQKDGSSKQFKRDYGKVRATSKSAASKKFTEAHPGSTSELLITRVRNN</sequence>
<reference evidence="1 2" key="1">
    <citation type="submission" date="2019-10" db="EMBL/GenBank/DDBJ databases">
        <title>Genome sequencing of Lactobacillus manihotivorans.</title>
        <authorList>
            <person name="Kim K."/>
        </authorList>
    </citation>
    <scope>NUCLEOTIDE SEQUENCE [LARGE SCALE GENOMIC DNA]</scope>
    <source>
        <strain evidence="1 2">LM010</strain>
        <plasmid evidence="1 2">unnamed1</plasmid>
    </source>
</reference>
<name>A0A5P8JUW0_9LACO</name>